<evidence type="ECO:0000256" key="1">
    <source>
        <dbReference type="ARBA" id="ARBA00004496"/>
    </source>
</evidence>
<dbReference type="GO" id="GO:0005094">
    <property type="term" value="F:Rho GDP-dissociation inhibitor activity"/>
    <property type="evidence" value="ECO:0007669"/>
    <property type="project" value="InterPro"/>
</dbReference>
<dbReference type="PRINTS" id="PR00492">
    <property type="entry name" value="RHOGDI"/>
</dbReference>
<dbReference type="FunFam" id="2.70.50.30:FF:000004">
    <property type="entry name" value="Rho GDP-dissociation inhibitor 1"/>
    <property type="match status" value="1"/>
</dbReference>
<dbReference type="InterPro" id="IPR014756">
    <property type="entry name" value="Ig_E-set"/>
</dbReference>
<dbReference type="GO" id="GO:0005829">
    <property type="term" value="C:cytosol"/>
    <property type="evidence" value="ECO:0007669"/>
    <property type="project" value="TreeGrafter"/>
</dbReference>
<evidence type="ECO:0000256" key="2">
    <source>
        <dbReference type="ARBA" id="ARBA00009758"/>
    </source>
</evidence>
<comment type="similarity">
    <text evidence="2">Belongs to the Rho GDI family.</text>
</comment>
<keyword evidence="3" id="KW-0343">GTPase activation</keyword>
<dbReference type="PANTHER" id="PTHR10980">
    <property type="entry name" value="RHO GDP-DISSOCIATION INHIBITOR"/>
    <property type="match status" value="1"/>
</dbReference>
<dbReference type="GO" id="GO:0005096">
    <property type="term" value="F:GTPase activator activity"/>
    <property type="evidence" value="ECO:0007669"/>
    <property type="project" value="UniProtKB-KW"/>
</dbReference>
<keyword evidence="4" id="KW-0963">Cytoplasm</keyword>
<evidence type="ECO:0000256" key="3">
    <source>
        <dbReference type="ARBA" id="ARBA00022468"/>
    </source>
</evidence>
<organism evidence="5 6">
    <name type="scientific">Calicophoron daubneyi</name>
    <name type="common">Rumen fluke</name>
    <name type="synonym">Paramphistomum daubneyi</name>
    <dbReference type="NCBI Taxonomy" id="300641"/>
    <lineage>
        <taxon>Eukaryota</taxon>
        <taxon>Metazoa</taxon>
        <taxon>Spiralia</taxon>
        <taxon>Lophotrochozoa</taxon>
        <taxon>Platyhelminthes</taxon>
        <taxon>Trematoda</taxon>
        <taxon>Digenea</taxon>
        <taxon>Plagiorchiida</taxon>
        <taxon>Pronocephalata</taxon>
        <taxon>Paramphistomoidea</taxon>
        <taxon>Paramphistomidae</taxon>
        <taxon>Calicophoron</taxon>
    </lineage>
</organism>
<dbReference type="GO" id="GO:0007266">
    <property type="term" value="P:Rho protein signal transduction"/>
    <property type="evidence" value="ECO:0007669"/>
    <property type="project" value="InterPro"/>
</dbReference>
<dbReference type="InterPro" id="IPR024792">
    <property type="entry name" value="RhoGDI_dom_sf"/>
</dbReference>
<dbReference type="InterPro" id="IPR000406">
    <property type="entry name" value="Rho_GDI"/>
</dbReference>
<dbReference type="AlphaFoldDB" id="A0AAV2TAS7"/>
<accession>A0AAV2TAS7</accession>
<evidence type="ECO:0000256" key="4">
    <source>
        <dbReference type="ARBA" id="ARBA00022490"/>
    </source>
</evidence>
<evidence type="ECO:0000313" key="6">
    <source>
        <dbReference type="Proteomes" id="UP001497525"/>
    </source>
</evidence>
<dbReference type="PANTHER" id="PTHR10980:SF3">
    <property type="entry name" value="LD16419P"/>
    <property type="match status" value="1"/>
</dbReference>
<proteinExistence type="inferred from homology"/>
<dbReference type="SUPFAM" id="SSF81296">
    <property type="entry name" value="E set domains"/>
    <property type="match status" value="1"/>
</dbReference>
<dbReference type="GO" id="GO:0016020">
    <property type="term" value="C:membrane"/>
    <property type="evidence" value="ECO:0007669"/>
    <property type="project" value="TreeGrafter"/>
</dbReference>
<evidence type="ECO:0000313" key="5">
    <source>
        <dbReference type="EMBL" id="CAL5134199.1"/>
    </source>
</evidence>
<dbReference type="Gene3D" id="2.70.50.30">
    <property type="entry name" value="Coagulation Factor XIII, subunit A, domain 1"/>
    <property type="match status" value="1"/>
</dbReference>
<sequence length="196" mass="22156">MSEHESEADAGAEDVGYKVPEKKTLSEIQALDTEDESLRRYKAALLGEIGDIPFPNNPSVFIPESFSICIDGLPEVKFGLRGDINNFKSTPVNIPEGSSYHLKIVFYVQRDIVTGLKYEQSTYRGPMRLDHSNVMMGSYGPRKEPHDWTSETYEAPKGKIHRGSYSIKSRFHDVDQTEFLSWKWQITVTKCASSAD</sequence>
<name>A0AAV2TAS7_CALDB</name>
<dbReference type="Pfam" id="PF02115">
    <property type="entry name" value="Rho_GDI"/>
    <property type="match status" value="1"/>
</dbReference>
<reference evidence="5" key="1">
    <citation type="submission" date="2024-06" db="EMBL/GenBank/DDBJ databases">
        <authorList>
            <person name="Liu X."/>
            <person name="Lenzi L."/>
            <person name="Haldenby T S."/>
            <person name="Uol C."/>
        </authorList>
    </citation>
    <scope>NUCLEOTIDE SEQUENCE</scope>
</reference>
<evidence type="ECO:0008006" key="7">
    <source>
        <dbReference type="Google" id="ProtNLM"/>
    </source>
</evidence>
<protein>
    <recommendedName>
        <fullName evidence="7">Rho GDP-dissociation inhibitor 1</fullName>
    </recommendedName>
</protein>
<dbReference type="EMBL" id="CAXLJL010000179">
    <property type="protein sequence ID" value="CAL5134199.1"/>
    <property type="molecule type" value="Genomic_DNA"/>
</dbReference>
<gene>
    <name evidence="5" type="ORF">CDAUBV1_LOCUS7413</name>
</gene>
<comment type="subcellular location">
    <subcellularLocation>
        <location evidence="1">Cytoplasm</location>
    </subcellularLocation>
</comment>
<dbReference type="Proteomes" id="UP001497525">
    <property type="component" value="Unassembled WGS sequence"/>
</dbReference>
<comment type="caution">
    <text evidence="5">The sequence shown here is derived from an EMBL/GenBank/DDBJ whole genome shotgun (WGS) entry which is preliminary data.</text>
</comment>